<dbReference type="Pfam" id="PF13843">
    <property type="entry name" value="DDE_Tnp_1_7"/>
    <property type="match status" value="1"/>
</dbReference>
<dbReference type="Proteomes" id="UP000663856">
    <property type="component" value="Unassembled WGS sequence"/>
</dbReference>
<dbReference type="EMBL" id="CAJOBG010007770">
    <property type="protein sequence ID" value="CAF4226140.1"/>
    <property type="molecule type" value="Genomic_DNA"/>
</dbReference>
<dbReference type="PANTHER" id="PTHR46599">
    <property type="entry name" value="PIGGYBAC TRANSPOSABLE ELEMENT-DERIVED PROTEIN 4"/>
    <property type="match status" value="1"/>
</dbReference>
<evidence type="ECO:0000259" key="3">
    <source>
        <dbReference type="Pfam" id="PF13843"/>
    </source>
</evidence>
<dbReference type="EMBL" id="CAJNRF010001929">
    <property type="protein sequence ID" value="CAF2031427.1"/>
    <property type="molecule type" value="Genomic_DNA"/>
</dbReference>
<keyword evidence="2" id="KW-1133">Transmembrane helix</keyword>
<evidence type="ECO:0000313" key="6">
    <source>
        <dbReference type="Proteomes" id="UP000663866"/>
    </source>
</evidence>
<keyword evidence="2" id="KW-0472">Membrane</keyword>
<dbReference type="InterPro" id="IPR029526">
    <property type="entry name" value="PGBD"/>
</dbReference>
<feature type="compositionally biased region" description="Acidic residues" evidence="1">
    <location>
        <begin position="20"/>
        <end position="40"/>
    </location>
</feature>
<sequence>MTSNKRIDPNQPKHWHECAEYFDNESDDQNDDVNNDSEDPEMLHIHQDSSDESEDPVMVEKDPGDESDASYVKSDSTSDEEPPRRRAKREQQLKQSEIKIFTARSGRQWTTEEPPKRKILQANILRQQNGIGRAATGVQTIREAFQLLMTQDMVILIVRETNRRAHFITEQWNNRNPGKENQWKETDSDEIWAFIGLLILAGVHRAKNETLDELWSMIDERPVFRATMAKNRFKILLRFCRFDNIATRDERLKQDKLAPVRDLWAMFLAQLRACYTPGGSLTVDEQLIPTRGRCNFRQYIPSKPGKYGLKIFWCCDSDTVYPLNGEVYLGRQSQAIGVGRNASPICNLVKRLVQPWINTGRTITTDNYFTSAELAEDLLGVQTSLVGTIRRNKKQIPQELQSDPYRPEQSSIFCFDRQITLVSYVPKKRHAVILLSTLHHDKAIDNEKKNKPEIILYYNETKGGVDRMDQMVQTYSCKRKTKRWPMTFFFNMIDVGAVAAFVVWTIKNPQWNERKHHRRRLFLLQLGSELIEAHVDRRQQQPQSMQRGVKLALQAIGQTTTLSRPPMASTIAVKRRCQLCSRERDRKVITHCARCNIPCCPDHHQVICTTCSDIFLK</sequence>
<proteinExistence type="predicted"/>
<protein>
    <recommendedName>
        <fullName evidence="3">PiggyBac transposable element-derived protein domain-containing protein</fullName>
    </recommendedName>
</protein>
<feature type="region of interest" description="Disordered" evidence="1">
    <location>
        <begin position="1"/>
        <end position="98"/>
    </location>
</feature>
<accession>A0A820D0E7</accession>
<dbReference type="Proteomes" id="UP000663866">
    <property type="component" value="Unassembled WGS sequence"/>
</dbReference>
<feature type="compositionally biased region" description="Basic and acidic residues" evidence="1">
    <location>
        <begin position="81"/>
        <end position="92"/>
    </location>
</feature>
<organism evidence="5 6">
    <name type="scientific">Rotaria magnacalcarata</name>
    <dbReference type="NCBI Taxonomy" id="392030"/>
    <lineage>
        <taxon>Eukaryota</taxon>
        <taxon>Metazoa</taxon>
        <taxon>Spiralia</taxon>
        <taxon>Gnathifera</taxon>
        <taxon>Rotifera</taxon>
        <taxon>Eurotatoria</taxon>
        <taxon>Bdelloidea</taxon>
        <taxon>Philodinida</taxon>
        <taxon>Philodinidae</taxon>
        <taxon>Rotaria</taxon>
    </lineage>
</organism>
<gene>
    <name evidence="5" type="ORF">OVN521_LOCUS27716</name>
    <name evidence="4" type="ORF">WKI299_LOCUS6630</name>
</gene>
<reference evidence="5" key="1">
    <citation type="submission" date="2021-02" db="EMBL/GenBank/DDBJ databases">
        <authorList>
            <person name="Nowell W R."/>
        </authorList>
    </citation>
    <scope>NUCLEOTIDE SEQUENCE</scope>
</reference>
<evidence type="ECO:0000313" key="4">
    <source>
        <dbReference type="EMBL" id="CAF2031427.1"/>
    </source>
</evidence>
<feature type="transmembrane region" description="Helical" evidence="2">
    <location>
        <begin position="484"/>
        <end position="506"/>
    </location>
</feature>
<keyword evidence="6" id="KW-1185">Reference proteome</keyword>
<dbReference type="PANTHER" id="PTHR46599:SF6">
    <property type="entry name" value="DUAL SPECIFICITY PHOSPHATASE 26"/>
    <property type="match status" value="1"/>
</dbReference>
<dbReference type="AlphaFoldDB" id="A0A820D0E7"/>
<name>A0A820D0E7_9BILA</name>
<comment type="caution">
    <text evidence="5">The sequence shown here is derived from an EMBL/GenBank/DDBJ whole genome shotgun (WGS) entry which is preliminary data.</text>
</comment>
<feature type="domain" description="PiggyBac transposable element-derived protein" evidence="3">
    <location>
        <begin position="143"/>
        <end position="500"/>
    </location>
</feature>
<keyword evidence="2" id="KW-0812">Transmembrane</keyword>
<evidence type="ECO:0000256" key="1">
    <source>
        <dbReference type="SAM" id="MobiDB-lite"/>
    </source>
</evidence>
<evidence type="ECO:0000313" key="5">
    <source>
        <dbReference type="EMBL" id="CAF4226140.1"/>
    </source>
</evidence>
<evidence type="ECO:0000256" key="2">
    <source>
        <dbReference type="SAM" id="Phobius"/>
    </source>
</evidence>